<name>A0ABT4Q5H9_9BACL</name>
<gene>
    <name evidence="1" type="ORF">O9H85_06820</name>
</gene>
<organism evidence="1 2">
    <name type="scientific">Paenibacillus gyeongsangnamensis</name>
    <dbReference type="NCBI Taxonomy" id="3388067"/>
    <lineage>
        <taxon>Bacteria</taxon>
        <taxon>Bacillati</taxon>
        <taxon>Bacillota</taxon>
        <taxon>Bacilli</taxon>
        <taxon>Bacillales</taxon>
        <taxon>Paenibacillaceae</taxon>
        <taxon>Paenibacillus</taxon>
    </lineage>
</organism>
<dbReference type="Proteomes" id="UP001527882">
    <property type="component" value="Unassembled WGS sequence"/>
</dbReference>
<accession>A0ABT4Q5H9</accession>
<evidence type="ECO:0000313" key="1">
    <source>
        <dbReference type="EMBL" id="MCZ8512142.1"/>
    </source>
</evidence>
<sequence>MRSSEGFPGIGFYPELGGNEIVKEATKRYNKKDGVIILKDGVK</sequence>
<proteinExistence type="predicted"/>
<evidence type="ECO:0000313" key="2">
    <source>
        <dbReference type="Proteomes" id="UP001527882"/>
    </source>
</evidence>
<comment type="caution">
    <text evidence="1">The sequence shown here is derived from an EMBL/GenBank/DDBJ whole genome shotgun (WGS) entry which is preliminary data.</text>
</comment>
<protein>
    <submittedName>
        <fullName evidence="1">Uncharacterized protein</fullName>
    </submittedName>
</protein>
<reference evidence="1 2" key="1">
    <citation type="submission" date="2022-12" db="EMBL/GenBank/DDBJ databases">
        <title>Draft genome sequence of Paenibacillus sp. dW9.</title>
        <authorList>
            <person name="Choi E.-W."/>
            <person name="Kim D.-U."/>
        </authorList>
    </citation>
    <scope>NUCLEOTIDE SEQUENCE [LARGE SCALE GENOMIC DNA]</scope>
    <source>
        <strain evidence="2">dW9</strain>
    </source>
</reference>
<dbReference type="EMBL" id="JAQAGZ010000004">
    <property type="protein sequence ID" value="MCZ8512142.1"/>
    <property type="molecule type" value="Genomic_DNA"/>
</dbReference>
<keyword evidence="2" id="KW-1185">Reference proteome</keyword>
<dbReference type="RefSeq" id="WP_269880561.1">
    <property type="nucleotide sequence ID" value="NZ_JAQAGZ010000004.1"/>
</dbReference>